<dbReference type="Proteomes" id="UP000275395">
    <property type="component" value="Unassembled WGS sequence"/>
</dbReference>
<dbReference type="InterPro" id="IPR001647">
    <property type="entry name" value="HTH_TetR"/>
</dbReference>
<dbReference type="GO" id="GO:0003700">
    <property type="term" value="F:DNA-binding transcription factor activity"/>
    <property type="evidence" value="ECO:0007669"/>
    <property type="project" value="TreeGrafter"/>
</dbReference>
<dbReference type="AlphaFoldDB" id="A0A3L6ZNQ0"/>
<protein>
    <submittedName>
        <fullName evidence="6">TetR/AcrR family transcriptional regulator</fullName>
    </submittedName>
</protein>
<dbReference type="GO" id="GO:0000976">
    <property type="term" value="F:transcription cis-regulatory region binding"/>
    <property type="evidence" value="ECO:0007669"/>
    <property type="project" value="TreeGrafter"/>
</dbReference>
<name>A0A3L6ZNQ0_9MICO</name>
<reference evidence="6 7" key="1">
    <citation type="submission" date="2018-10" db="EMBL/GenBank/DDBJ databases">
        <authorList>
            <person name="Li J."/>
        </authorList>
    </citation>
    <scope>NUCLEOTIDE SEQUENCE [LARGE SCALE GENOMIC DNA]</scope>
    <source>
        <strain evidence="6 7">JCM 30549</strain>
    </source>
</reference>
<evidence type="ECO:0000256" key="3">
    <source>
        <dbReference type="ARBA" id="ARBA00023163"/>
    </source>
</evidence>
<dbReference type="PANTHER" id="PTHR30055:SF234">
    <property type="entry name" value="HTH-TYPE TRANSCRIPTIONAL REGULATOR BETI"/>
    <property type="match status" value="1"/>
</dbReference>
<feature type="domain" description="HTH tetR-type" evidence="5">
    <location>
        <begin position="51"/>
        <end position="111"/>
    </location>
</feature>
<feature type="DNA-binding region" description="H-T-H motif" evidence="4">
    <location>
        <begin position="74"/>
        <end position="93"/>
    </location>
</feature>
<organism evidence="6 7">
    <name type="scientific">Mycetocola reblochoni</name>
    <dbReference type="NCBI Taxonomy" id="331618"/>
    <lineage>
        <taxon>Bacteria</taxon>
        <taxon>Bacillati</taxon>
        <taxon>Actinomycetota</taxon>
        <taxon>Actinomycetes</taxon>
        <taxon>Micrococcales</taxon>
        <taxon>Microbacteriaceae</taxon>
        <taxon>Mycetocola</taxon>
    </lineage>
</organism>
<proteinExistence type="predicted"/>
<evidence type="ECO:0000256" key="2">
    <source>
        <dbReference type="ARBA" id="ARBA00023125"/>
    </source>
</evidence>
<dbReference type="PROSITE" id="PS50977">
    <property type="entry name" value="HTH_TETR_2"/>
    <property type="match status" value="1"/>
</dbReference>
<dbReference type="Pfam" id="PF00440">
    <property type="entry name" value="TetR_N"/>
    <property type="match status" value="1"/>
</dbReference>
<evidence type="ECO:0000256" key="4">
    <source>
        <dbReference type="PROSITE-ProRule" id="PRU00335"/>
    </source>
</evidence>
<dbReference type="InterPro" id="IPR009057">
    <property type="entry name" value="Homeodomain-like_sf"/>
</dbReference>
<sequence length="240" mass="26443">MSRYRALVRSPHIPLNVLGTPLLTHSLQSYLDSDFSSASGLRSNPRQDRSKQSLNVILRATADLIDESGYASVTTAEVAKRTGLAIGTVYRFFPDRIALMFGVYDHVLKGFLDIAVARLAESSPQSWQDSFATILTASAEARRTIPGYQSVHHRILGETGDSERYRERITGIGTAIAGELSTFGLPSSEEWVQHVTVAYELSLSLQRLAFDMSPSGDERLLGEAVSLPLRYLSEHLDEQG</sequence>
<evidence type="ECO:0000259" key="5">
    <source>
        <dbReference type="PROSITE" id="PS50977"/>
    </source>
</evidence>
<keyword evidence="1" id="KW-0805">Transcription regulation</keyword>
<keyword evidence="3" id="KW-0804">Transcription</keyword>
<dbReference type="InterPro" id="IPR050109">
    <property type="entry name" value="HTH-type_TetR-like_transc_reg"/>
</dbReference>
<dbReference type="PRINTS" id="PR00455">
    <property type="entry name" value="HTHTETR"/>
</dbReference>
<dbReference type="EMBL" id="RCUW01000004">
    <property type="protein sequence ID" value="RLP69539.1"/>
    <property type="molecule type" value="Genomic_DNA"/>
</dbReference>
<evidence type="ECO:0000256" key="1">
    <source>
        <dbReference type="ARBA" id="ARBA00023015"/>
    </source>
</evidence>
<accession>A0A3L6ZNQ0</accession>
<dbReference type="Gene3D" id="1.10.357.10">
    <property type="entry name" value="Tetracycline Repressor, domain 2"/>
    <property type="match status" value="1"/>
</dbReference>
<comment type="caution">
    <text evidence="6">The sequence shown here is derived from an EMBL/GenBank/DDBJ whole genome shotgun (WGS) entry which is preliminary data.</text>
</comment>
<dbReference type="SUPFAM" id="SSF46689">
    <property type="entry name" value="Homeodomain-like"/>
    <property type="match status" value="1"/>
</dbReference>
<gene>
    <name evidence="6" type="ORF">D9V30_06230</name>
</gene>
<dbReference type="PANTHER" id="PTHR30055">
    <property type="entry name" value="HTH-TYPE TRANSCRIPTIONAL REGULATOR RUTR"/>
    <property type="match status" value="1"/>
</dbReference>
<evidence type="ECO:0000313" key="7">
    <source>
        <dbReference type="Proteomes" id="UP000275395"/>
    </source>
</evidence>
<keyword evidence="2 4" id="KW-0238">DNA-binding</keyword>
<evidence type="ECO:0000313" key="6">
    <source>
        <dbReference type="EMBL" id="RLP69539.1"/>
    </source>
</evidence>